<dbReference type="Gene3D" id="3.30.70.940">
    <property type="entry name" value="NusG, N-terminal domain"/>
    <property type="match status" value="1"/>
</dbReference>
<organism evidence="5 6">
    <name type="scientific">Roseivirga misakiensis</name>
    <dbReference type="NCBI Taxonomy" id="1563681"/>
    <lineage>
        <taxon>Bacteria</taxon>
        <taxon>Pseudomonadati</taxon>
        <taxon>Bacteroidota</taxon>
        <taxon>Cytophagia</taxon>
        <taxon>Cytophagales</taxon>
        <taxon>Roseivirgaceae</taxon>
        <taxon>Roseivirga</taxon>
    </lineage>
</organism>
<evidence type="ECO:0000256" key="3">
    <source>
        <dbReference type="ARBA" id="ARBA00023163"/>
    </source>
</evidence>
<dbReference type="InterPro" id="IPR043425">
    <property type="entry name" value="NusG-like"/>
</dbReference>
<dbReference type="EMBL" id="MDGQ01000003">
    <property type="protein sequence ID" value="OEK06788.1"/>
    <property type="molecule type" value="Genomic_DNA"/>
</dbReference>
<comment type="caution">
    <text evidence="5">The sequence shown here is derived from an EMBL/GenBank/DDBJ whole genome shotgun (WGS) entry which is preliminary data.</text>
</comment>
<dbReference type="Proteomes" id="UP000095552">
    <property type="component" value="Unassembled WGS sequence"/>
</dbReference>
<dbReference type="InterPro" id="IPR036735">
    <property type="entry name" value="NGN_dom_sf"/>
</dbReference>
<feature type="domain" description="NusG-like N-terminal" evidence="4">
    <location>
        <begin position="8"/>
        <end position="99"/>
    </location>
</feature>
<evidence type="ECO:0000259" key="4">
    <source>
        <dbReference type="Pfam" id="PF02357"/>
    </source>
</evidence>
<dbReference type="InterPro" id="IPR008991">
    <property type="entry name" value="Translation_prot_SH3-like_sf"/>
</dbReference>
<protein>
    <recommendedName>
        <fullName evidence="4">NusG-like N-terminal domain-containing protein</fullName>
    </recommendedName>
</protein>
<proteinExistence type="predicted"/>
<dbReference type="SUPFAM" id="SSF82679">
    <property type="entry name" value="N-utilization substance G protein NusG, N-terminal domain"/>
    <property type="match status" value="1"/>
</dbReference>
<gene>
    <name evidence="5" type="ORF">BFP71_03770</name>
</gene>
<dbReference type="RefSeq" id="WP_069834100.1">
    <property type="nucleotide sequence ID" value="NZ_MDGQ01000003.1"/>
</dbReference>
<dbReference type="NCBIfam" id="NF033644">
    <property type="entry name" value="antiterm_UpxY"/>
    <property type="match status" value="1"/>
</dbReference>
<keyword evidence="6" id="KW-1185">Reference proteome</keyword>
<reference evidence="5 6" key="1">
    <citation type="submission" date="2016-08" db="EMBL/GenBank/DDBJ databases">
        <title>Draft genome of Fabibacter sp. strain SK-8.</title>
        <authorList>
            <person name="Wong S.-K."/>
            <person name="Hamasaki K."/>
            <person name="Yoshizawa S."/>
        </authorList>
    </citation>
    <scope>NUCLEOTIDE SEQUENCE [LARGE SCALE GENOMIC DNA]</scope>
    <source>
        <strain evidence="5 6">SK-8</strain>
    </source>
</reference>
<keyword evidence="2" id="KW-0805">Transcription regulation</keyword>
<accession>A0A1E5T615</accession>
<dbReference type="GO" id="GO:0031564">
    <property type="term" value="P:transcription antitermination"/>
    <property type="evidence" value="ECO:0007669"/>
    <property type="project" value="UniProtKB-KW"/>
</dbReference>
<evidence type="ECO:0000313" key="5">
    <source>
        <dbReference type="EMBL" id="OEK06788.1"/>
    </source>
</evidence>
<keyword evidence="3" id="KW-0804">Transcription</keyword>
<evidence type="ECO:0000313" key="6">
    <source>
        <dbReference type="Proteomes" id="UP000095552"/>
    </source>
</evidence>
<dbReference type="Pfam" id="PF02357">
    <property type="entry name" value="NusG"/>
    <property type="match status" value="1"/>
</dbReference>
<sequence length="168" mass="18990">MNNNARLYWTAFYTKPRSEKKTTDRLVQEGYEVYCPTRTVVKQWSDRKKKISEPIFTSYIFAKVNEQLRNEILADQGVISSVFWLGKPAVIRDQEILAIQSFLNDYPLAKVNYGDFESGNKVEISSGPLSGQNGLVRRIKGAKAYLTIVSLGIEVQAEISLGHLKKVG</sequence>
<dbReference type="SUPFAM" id="SSF50104">
    <property type="entry name" value="Translation proteins SH3-like domain"/>
    <property type="match status" value="1"/>
</dbReference>
<dbReference type="GO" id="GO:0006354">
    <property type="term" value="P:DNA-templated transcription elongation"/>
    <property type="evidence" value="ECO:0007669"/>
    <property type="project" value="InterPro"/>
</dbReference>
<dbReference type="AlphaFoldDB" id="A0A1E5T615"/>
<dbReference type="PANTHER" id="PTHR30265">
    <property type="entry name" value="RHO-INTERACTING TRANSCRIPTION TERMINATION FACTOR NUSG"/>
    <property type="match status" value="1"/>
</dbReference>
<dbReference type="STRING" id="1563681.BFP71_03770"/>
<dbReference type="OrthoDB" id="9796143at2"/>
<dbReference type="CDD" id="cd09895">
    <property type="entry name" value="NGN_SP_UpxY"/>
    <property type="match status" value="1"/>
</dbReference>
<dbReference type="PANTHER" id="PTHR30265:SF4">
    <property type="entry name" value="KOW MOTIF FAMILY PROTEIN, EXPRESSED"/>
    <property type="match status" value="1"/>
</dbReference>
<keyword evidence="1" id="KW-0889">Transcription antitermination</keyword>
<evidence type="ECO:0000256" key="1">
    <source>
        <dbReference type="ARBA" id="ARBA00022814"/>
    </source>
</evidence>
<evidence type="ECO:0000256" key="2">
    <source>
        <dbReference type="ARBA" id="ARBA00023015"/>
    </source>
</evidence>
<name>A0A1E5T615_9BACT</name>
<dbReference type="InterPro" id="IPR006645">
    <property type="entry name" value="NGN-like_dom"/>
</dbReference>